<sequence length="523" mass="58422">VLAIGLWLAQRLRVQHREVEVLTTLFWQSAMEETRARVFVRRFRHWWAWVLLVVIASLLWMLLSQPRTISWDETRHIVLIDWSVDDPQVRQQDLDVALKLAAQLPDTDREIIAVGTRLETLLRPLEPLELARQRSKLKPGLAPQGLDWAIESLAARAGPKTPITIHIVGDASIDQEKLLALRSDDRDTSQSPPLNVFRINQEHVASPPINLATLGVSDSASGDWNLLDIWIAFDDSESVQASHLGVLLDKQPLKRPFVKREDGILEIQGIEADAGLIEVMYDGRLVGAITLPNRDLIRVHMDNDVPETLRQLVQLDPACEIVDDPKDSEVFIGSATNANFRLTSGDQPSFLIQTENKNPQAALANLVDALALRQIDATGIAVKSGRVVDVQAVSGSSRSLALWRSLFTSSFDFQESRACPIVMGRSIRWLANRPPLVEWAELGRRLPVASPEYDRASADLALTNDGRQLRTTRLTPLTGQVATLDNSNESLTFSGINLVPWMGLLVAFMLIGEWILFQRGYMP</sequence>
<keyword evidence="1" id="KW-1133">Transmembrane helix</keyword>
<accession>A0A381UNS3</accession>
<feature type="transmembrane region" description="Helical" evidence="1">
    <location>
        <begin position="498"/>
        <end position="517"/>
    </location>
</feature>
<keyword evidence="1" id="KW-0472">Membrane</keyword>
<gene>
    <name evidence="2" type="ORF">METZ01_LOCUS82669</name>
</gene>
<feature type="transmembrane region" description="Helical" evidence="1">
    <location>
        <begin position="46"/>
        <end position="63"/>
    </location>
</feature>
<evidence type="ECO:0000313" key="2">
    <source>
        <dbReference type="EMBL" id="SVA29815.1"/>
    </source>
</evidence>
<dbReference type="EMBL" id="UINC01006817">
    <property type="protein sequence ID" value="SVA29815.1"/>
    <property type="molecule type" value="Genomic_DNA"/>
</dbReference>
<dbReference type="AlphaFoldDB" id="A0A381UNS3"/>
<evidence type="ECO:0008006" key="3">
    <source>
        <dbReference type="Google" id="ProtNLM"/>
    </source>
</evidence>
<reference evidence="2" key="1">
    <citation type="submission" date="2018-05" db="EMBL/GenBank/DDBJ databases">
        <authorList>
            <person name="Lanie J.A."/>
            <person name="Ng W.-L."/>
            <person name="Kazmierczak K.M."/>
            <person name="Andrzejewski T.M."/>
            <person name="Davidsen T.M."/>
            <person name="Wayne K.J."/>
            <person name="Tettelin H."/>
            <person name="Glass J.I."/>
            <person name="Rusch D."/>
            <person name="Podicherti R."/>
            <person name="Tsui H.-C.T."/>
            <person name="Winkler M.E."/>
        </authorList>
    </citation>
    <scope>NUCLEOTIDE SEQUENCE</scope>
</reference>
<name>A0A381UNS3_9ZZZZ</name>
<protein>
    <recommendedName>
        <fullName evidence="3">Aerotolerance regulator N-terminal domain-containing protein</fullName>
    </recommendedName>
</protein>
<keyword evidence="1" id="KW-0812">Transmembrane</keyword>
<feature type="non-terminal residue" evidence="2">
    <location>
        <position position="1"/>
    </location>
</feature>
<evidence type="ECO:0000256" key="1">
    <source>
        <dbReference type="SAM" id="Phobius"/>
    </source>
</evidence>
<organism evidence="2">
    <name type="scientific">marine metagenome</name>
    <dbReference type="NCBI Taxonomy" id="408172"/>
    <lineage>
        <taxon>unclassified sequences</taxon>
        <taxon>metagenomes</taxon>
        <taxon>ecological metagenomes</taxon>
    </lineage>
</organism>
<proteinExistence type="predicted"/>